<keyword evidence="5" id="KW-1185">Reference proteome</keyword>
<dbReference type="AlphaFoldDB" id="A0A7J5BFF7"/>
<reference evidence="4 5" key="1">
    <citation type="submission" date="2019-09" db="EMBL/GenBank/DDBJ databases">
        <title>Phylogeny of genus Pseudoclavibacter and closely related genus.</title>
        <authorList>
            <person name="Li Y."/>
        </authorList>
    </citation>
    <scope>NUCLEOTIDE SEQUENCE [LARGE SCALE GENOMIC DNA]</scope>
    <source>
        <strain evidence="4 5">KCTC 13959</strain>
    </source>
</reference>
<evidence type="ECO:0000313" key="4">
    <source>
        <dbReference type="EMBL" id="KAB1645006.1"/>
    </source>
</evidence>
<feature type="signal peptide" evidence="2">
    <location>
        <begin position="1"/>
        <end position="30"/>
    </location>
</feature>
<dbReference type="RefSeq" id="WP_158051016.1">
    <property type="nucleotide sequence ID" value="NZ_WBKB01000001.1"/>
</dbReference>
<feature type="domain" description="PepSY" evidence="3">
    <location>
        <begin position="161"/>
        <end position="211"/>
    </location>
</feature>
<accession>A0A7J5BFF7</accession>
<dbReference type="Proteomes" id="UP000433493">
    <property type="component" value="Unassembled WGS sequence"/>
</dbReference>
<dbReference type="Gene3D" id="3.10.450.40">
    <property type="match status" value="1"/>
</dbReference>
<protein>
    <submittedName>
        <fullName evidence="4">PepSY domain-containing protein</fullName>
    </submittedName>
</protein>
<feature type="chain" id="PRO_5039443170" evidence="2">
    <location>
        <begin position="31"/>
        <end position="212"/>
    </location>
</feature>
<evidence type="ECO:0000259" key="3">
    <source>
        <dbReference type="Pfam" id="PF03413"/>
    </source>
</evidence>
<sequence>MMNSTPQRTAMVTFASTVVLLGLVGCAGTANDTQPAAESPATDAGVEQTTAPDAGATTDDSNAGTDTGAPAQSTVDASEYAAAIEAAEAFVGDGAFAFDLDREDDDDDDDEIFNIDVAEGTTVHEIDILTDGTARLDETETRELDSDDRREIDTAELTIIEAIEIALGHHNGTIDEVELETENGEVVWSIDYEDDDQRDIYVNAVTGEITED</sequence>
<dbReference type="EMBL" id="WBKB01000001">
    <property type="protein sequence ID" value="KAB1645006.1"/>
    <property type="molecule type" value="Genomic_DNA"/>
</dbReference>
<feature type="region of interest" description="Disordered" evidence="1">
    <location>
        <begin position="33"/>
        <end position="74"/>
    </location>
</feature>
<dbReference type="OrthoDB" id="9795161at2"/>
<feature type="compositionally biased region" description="Polar residues" evidence="1">
    <location>
        <begin position="61"/>
        <end position="74"/>
    </location>
</feature>
<name>A0A7J5BFF7_9MICO</name>
<organism evidence="4 5">
    <name type="scientific">Gulosibacter chungangensis</name>
    <dbReference type="NCBI Taxonomy" id="979746"/>
    <lineage>
        <taxon>Bacteria</taxon>
        <taxon>Bacillati</taxon>
        <taxon>Actinomycetota</taxon>
        <taxon>Actinomycetes</taxon>
        <taxon>Micrococcales</taxon>
        <taxon>Microbacteriaceae</taxon>
        <taxon>Gulosibacter</taxon>
    </lineage>
</organism>
<evidence type="ECO:0000256" key="1">
    <source>
        <dbReference type="SAM" id="MobiDB-lite"/>
    </source>
</evidence>
<dbReference type="InterPro" id="IPR025711">
    <property type="entry name" value="PepSY"/>
</dbReference>
<evidence type="ECO:0000256" key="2">
    <source>
        <dbReference type="SAM" id="SignalP"/>
    </source>
</evidence>
<proteinExistence type="predicted"/>
<dbReference type="Pfam" id="PF03413">
    <property type="entry name" value="PepSY"/>
    <property type="match status" value="1"/>
</dbReference>
<evidence type="ECO:0000313" key="5">
    <source>
        <dbReference type="Proteomes" id="UP000433493"/>
    </source>
</evidence>
<gene>
    <name evidence="4" type="ORF">F8O05_01750</name>
</gene>
<keyword evidence="2" id="KW-0732">Signal</keyword>
<feature type="compositionally biased region" description="Low complexity" evidence="1">
    <location>
        <begin position="49"/>
        <end position="60"/>
    </location>
</feature>
<comment type="caution">
    <text evidence="4">The sequence shown here is derived from an EMBL/GenBank/DDBJ whole genome shotgun (WGS) entry which is preliminary data.</text>
</comment>